<organism evidence="2">
    <name type="scientific">uncultured bacterium Contig1578</name>
    <dbReference type="NCBI Taxonomy" id="1393460"/>
    <lineage>
        <taxon>Bacteria</taxon>
        <taxon>environmental samples</taxon>
    </lineage>
</organism>
<evidence type="ECO:0000256" key="1">
    <source>
        <dbReference type="SAM" id="Phobius"/>
    </source>
</evidence>
<accession>W0FP04</accession>
<reference evidence="2" key="1">
    <citation type="journal article" date="2013" name="PLoS ONE">
        <title>Metagenomic insights into the carbohydrate-active enzymes carried by the microorganisms adhering to solid digesta in the rumen of cows.</title>
        <authorList>
            <person name="Wang L."/>
            <person name="Hatem A."/>
            <person name="Catalyurek U.V."/>
            <person name="Morrison M."/>
            <person name="Yu Z."/>
        </authorList>
    </citation>
    <scope>NUCLEOTIDE SEQUENCE</scope>
</reference>
<sequence>MLNRQWNGKTYTFAMNGQTGKLVGNLPVDKGAAWKWRLGLFFGCFAGLTLLAWLLSVLGVI</sequence>
<keyword evidence="1" id="KW-1133">Transmembrane helix</keyword>
<feature type="transmembrane region" description="Helical" evidence="1">
    <location>
        <begin position="38"/>
        <end position="60"/>
    </location>
</feature>
<dbReference type="EMBL" id="KC246823">
    <property type="protein sequence ID" value="AHF25204.1"/>
    <property type="molecule type" value="Genomic_DNA"/>
</dbReference>
<keyword evidence="1" id="KW-0812">Transmembrane</keyword>
<keyword evidence="1" id="KW-0472">Membrane</keyword>
<evidence type="ECO:0000313" key="2">
    <source>
        <dbReference type="EMBL" id="AHF25204.1"/>
    </source>
</evidence>
<name>W0FP04_9BACT</name>
<protein>
    <submittedName>
        <fullName evidence="2">Uncharacterized protein</fullName>
    </submittedName>
</protein>
<dbReference type="AlphaFoldDB" id="W0FP04"/>
<proteinExistence type="predicted"/>